<evidence type="ECO:0000313" key="1">
    <source>
        <dbReference type="EMBL" id="BCR97828.1"/>
    </source>
</evidence>
<proteinExistence type="predicted"/>
<accession>A0A7R7W7J8</accession>
<reference evidence="1" key="2">
    <citation type="submission" date="2021-02" db="EMBL/GenBank/DDBJ databases">
        <title>Aspergillus luchuensis mut. kawachii IFO 4304 genome sequence.</title>
        <authorList>
            <person name="Mori K."/>
            <person name="Kadooka C."/>
            <person name="Goto M."/>
            <person name="Futagami T."/>
        </authorList>
    </citation>
    <scope>NUCLEOTIDE SEQUENCE</scope>
    <source>
        <strain evidence="1">IFO 4308</strain>
    </source>
</reference>
<dbReference type="Proteomes" id="UP000661280">
    <property type="component" value="Chromosome 3"/>
</dbReference>
<dbReference type="EMBL" id="AP024427">
    <property type="protein sequence ID" value="BCR97828.1"/>
    <property type="molecule type" value="Genomic_DNA"/>
</dbReference>
<organism evidence="1 2">
    <name type="scientific">Aspergillus kawachii</name>
    <name type="common">White koji mold</name>
    <name type="synonym">Aspergillus awamori var. kawachi</name>
    <dbReference type="NCBI Taxonomy" id="1069201"/>
    <lineage>
        <taxon>Eukaryota</taxon>
        <taxon>Fungi</taxon>
        <taxon>Dikarya</taxon>
        <taxon>Ascomycota</taxon>
        <taxon>Pezizomycotina</taxon>
        <taxon>Eurotiomycetes</taxon>
        <taxon>Eurotiomycetidae</taxon>
        <taxon>Eurotiales</taxon>
        <taxon>Aspergillaceae</taxon>
        <taxon>Aspergillus</taxon>
        <taxon>Aspergillus subgen. Circumdati</taxon>
    </lineage>
</organism>
<dbReference type="KEGG" id="aluc:AKAW2_31147A"/>
<name>A0A7R7W7J8_ASPKA</name>
<dbReference type="GeneID" id="64959153"/>
<sequence length="102" mass="11658">MIGVYARKPCHPYAQELQLALIFSEPVTQTRLYVQVIVSHQLALSLHTVAPSSPAATSHDFPQLQTDLRWGFSCYIDLIHRDSHLFRLSYESTRGLRQMFGV</sequence>
<dbReference type="AlphaFoldDB" id="A0A7R7W7J8"/>
<evidence type="ECO:0000313" key="2">
    <source>
        <dbReference type="Proteomes" id="UP000661280"/>
    </source>
</evidence>
<dbReference type="OrthoDB" id="10479057at2759"/>
<dbReference type="RefSeq" id="XP_041541594.1">
    <property type="nucleotide sequence ID" value="XM_041687739.1"/>
</dbReference>
<protein>
    <submittedName>
        <fullName evidence="1">Uncharacterized protein</fullName>
    </submittedName>
</protein>
<gene>
    <name evidence="1" type="ORF">AKAW2_31147A</name>
</gene>
<keyword evidence="2" id="KW-1185">Reference proteome</keyword>
<reference evidence="1" key="1">
    <citation type="submission" date="2021-01" db="EMBL/GenBank/DDBJ databases">
        <authorList>
            <consortium name="Aspergillus luchuensis mut. kawachii IFO 4304 genome sequencing consortium"/>
            <person name="Kazuki M."/>
            <person name="Futagami T."/>
        </authorList>
    </citation>
    <scope>NUCLEOTIDE SEQUENCE</scope>
    <source>
        <strain evidence="1">IFO 4308</strain>
    </source>
</reference>